<accession>A0A1T1GSK7</accession>
<name>A0A1T1GSK7_9GAMM</name>
<dbReference type="PROSITE" id="PS51257">
    <property type="entry name" value="PROKAR_LIPOPROTEIN"/>
    <property type="match status" value="1"/>
</dbReference>
<sequence>MKNKILLPFALTALVAALSGCGGESANVNPEIYDTSTTNGTCKSNTEGCVEFVLDYPIEGLNFNCSSDVKNTYITLFDLKEGVSTGACKIGDTVTFFVQGEKSRRIDLGKVDLKQISNVASGTTPPRLTLLDLAAGIAGKPAATISNSDATVKVAMRLAKIIQALALKNNSAVTATDIQAVYINNADKVLIDQITRNVATADFSISSDTEFNDLFTPWLDLSEVSNENAFTLVSKLMNISTAAVYQPEFALFSTDGVITNASGSNGLVGCDKNECLPTDSSKVNLFGHFMLMTDRQGMTFGSGLQWKGKVDQQLSTIGGVNVLLLTQVRPTRLTATPQDNWIDPLTKQIDKPAILGFRFDAEEANSGPLIIKQGTLLADKMVVGTGGSLYKTLMAKKDDYVLTADDKKKLGLWEQNINQVQFKGTMDLYKLYPLSYLDKKVFKSVENVAAGQNYIFPLYADLTFKFTDTSIKTVKLGVVIDRNGDIRTNIKSGVPDDVFTRQDSQIVDLSTHATEGCSGKDVLDPLLMKDDKGVQQYRIGTTTRTFTPEGNINPNTISIRMILADPYFHTLDGALIGMNSSVKTSADTSMVVGGALVQLHNMINANAGTRPSGVALTDSDNKVVKWGNSLASFSYIYSLKNPTDTAAAQTAKLSGGDISLELAPCYTINAK</sequence>
<organism evidence="2 3">
    <name type="scientific">Acinetobacter amyesii</name>
    <dbReference type="NCBI Taxonomy" id="2942470"/>
    <lineage>
        <taxon>Bacteria</taxon>
        <taxon>Pseudomonadati</taxon>
        <taxon>Pseudomonadota</taxon>
        <taxon>Gammaproteobacteria</taxon>
        <taxon>Moraxellales</taxon>
        <taxon>Moraxellaceae</taxon>
        <taxon>Acinetobacter</taxon>
    </lineage>
</organism>
<gene>
    <name evidence="2" type="ORF">B1202_13800</name>
</gene>
<feature type="signal peptide" evidence="1">
    <location>
        <begin position="1"/>
        <end position="26"/>
    </location>
</feature>
<reference evidence="2 3" key="1">
    <citation type="submission" date="2017-02" db="EMBL/GenBank/DDBJ databases">
        <title>Acinetobacter sp. ANC 4945, whole genome shotgun sequencing project.</title>
        <authorList>
            <person name="Radolfova-Krizova L."/>
            <person name="Al Atrouni A."/>
            <person name="Nemec A."/>
        </authorList>
    </citation>
    <scope>NUCLEOTIDE SEQUENCE [LARGE SCALE GENOMIC DNA]</scope>
    <source>
        <strain evidence="2 3">ANC 4945</strain>
    </source>
</reference>
<evidence type="ECO:0000313" key="3">
    <source>
        <dbReference type="Proteomes" id="UP000191160"/>
    </source>
</evidence>
<evidence type="ECO:0008006" key="4">
    <source>
        <dbReference type="Google" id="ProtNLM"/>
    </source>
</evidence>
<dbReference type="Proteomes" id="UP000191160">
    <property type="component" value="Unassembled WGS sequence"/>
</dbReference>
<proteinExistence type="predicted"/>
<evidence type="ECO:0000256" key="1">
    <source>
        <dbReference type="SAM" id="SignalP"/>
    </source>
</evidence>
<keyword evidence="1" id="KW-0732">Signal</keyword>
<dbReference type="AlphaFoldDB" id="A0A1T1GSK7"/>
<keyword evidence="3" id="KW-1185">Reference proteome</keyword>
<feature type="chain" id="PRO_5012910634" description="Flagellar protein FilF" evidence="1">
    <location>
        <begin position="27"/>
        <end position="671"/>
    </location>
</feature>
<dbReference type="EMBL" id="MVKX01000009">
    <property type="protein sequence ID" value="OOV80591.1"/>
    <property type="molecule type" value="Genomic_DNA"/>
</dbReference>
<protein>
    <recommendedName>
        <fullName evidence="4">Flagellar protein FilF</fullName>
    </recommendedName>
</protein>
<evidence type="ECO:0000313" key="2">
    <source>
        <dbReference type="EMBL" id="OOV80591.1"/>
    </source>
</evidence>
<dbReference type="RefSeq" id="WP_078191184.1">
    <property type="nucleotide sequence ID" value="NZ_JAMCOZ010000001.1"/>
</dbReference>
<comment type="caution">
    <text evidence="2">The sequence shown here is derived from an EMBL/GenBank/DDBJ whole genome shotgun (WGS) entry which is preliminary data.</text>
</comment>